<sequence>MHVNKQKILIADDSEINRALLIEILENQYDIVEAENGVEAIALLSRYKTEFSLLLLDIMMPKMDGFEVLAFIKKKKLECQPCGYYDLCGQFSCEYKTGI</sequence>
<protein>
    <recommendedName>
        <fullName evidence="1">Stage 0 sporulation protein A homolog</fullName>
    </recommendedName>
</protein>
<proteinExistence type="predicted"/>
<evidence type="ECO:0000256" key="1">
    <source>
        <dbReference type="ARBA" id="ARBA00018672"/>
    </source>
</evidence>
<evidence type="ECO:0000313" key="6">
    <source>
        <dbReference type="EMBL" id="MCR0232459.1"/>
    </source>
</evidence>
<accession>A0AAP2ULF4</accession>
<dbReference type="PROSITE" id="PS50110">
    <property type="entry name" value="RESPONSE_REGULATORY"/>
    <property type="match status" value="1"/>
</dbReference>
<evidence type="ECO:0000259" key="5">
    <source>
        <dbReference type="PROSITE" id="PS50110"/>
    </source>
</evidence>
<evidence type="ECO:0000256" key="2">
    <source>
        <dbReference type="ARBA" id="ARBA00022553"/>
    </source>
</evidence>
<dbReference type="Gene3D" id="3.40.50.2300">
    <property type="match status" value="1"/>
</dbReference>
<dbReference type="RefSeq" id="WP_008817016.1">
    <property type="nucleotide sequence ID" value="NZ_BAABXQ010000002.1"/>
</dbReference>
<gene>
    <name evidence="6" type="ORF">MKC95_06730</name>
</gene>
<organism evidence="6 7">
    <name type="scientific">Clostridium innocuum</name>
    <dbReference type="NCBI Taxonomy" id="1522"/>
    <lineage>
        <taxon>Bacteria</taxon>
        <taxon>Bacillati</taxon>
        <taxon>Bacillota</taxon>
        <taxon>Clostridia</taxon>
        <taxon>Eubacteriales</taxon>
        <taxon>Clostridiaceae</taxon>
        <taxon>Clostridium</taxon>
    </lineage>
</organism>
<dbReference type="SMART" id="SM00448">
    <property type="entry name" value="REC"/>
    <property type="match status" value="1"/>
</dbReference>
<feature type="modified residue" description="4-aspartylphosphate" evidence="4">
    <location>
        <position position="57"/>
    </location>
</feature>
<evidence type="ECO:0000313" key="7">
    <source>
        <dbReference type="Proteomes" id="UP001203972"/>
    </source>
</evidence>
<evidence type="ECO:0000256" key="3">
    <source>
        <dbReference type="ARBA" id="ARBA00024867"/>
    </source>
</evidence>
<dbReference type="InterPro" id="IPR011006">
    <property type="entry name" value="CheY-like_superfamily"/>
</dbReference>
<dbReference type="Pfam" id="PF00072">
    <property type="entry name" value="Response_reg"/>
    <property type="match status" value="1"/>
</dbReference>
<comment type="function">
    <text evidence="3">May play the central regulatory role in sporulation. It may be an element of the effector pathway responsible for the activation of sporulation genes in response to nutritional stress. Spo0A may act in concert with spo0H (a sigma factor) to control the expression of some genes that are critical to the sporulation process.</text>
</comment>
<evidence type="ECO:0000256" key="4">
    <source>
        <dbReference type="PROSITE-ProRule" id="PRU00169"/>
    </source>
</evidence>
<dbReference type="AlphaFoldDB" id="A0AAP2ULF4"/>
<dbReference type="InterPro" id="IPR001789">
    <property type="entry name" value="Sig_transdc_resp-reg_receiver"/>
</dbReference>
<comment type="caution">
    <text evidence="6">The sequence shown here is derived from an EMBL/GenBank/DDBJ whole genome shotgun (WGS) entry which is preliminary data.</text>
</comment>
<dbReference type="GO" id="GO:0000160">
    <property type="term" value="P:phosphorelay signal transduction system"/>
    <property type="evidence" value="ECO:0007669"/>
    <property type="project" value="InterPro"/>
</dbReference>
<dbReference type="Proteomes" id="UP001203972">
    <property type="component" value="Unassembled WGS sequence"/>
</dbReference>
<dbReference type="PANTHER" id="PTHR44591:SF3">
    <property type="entry name" value="RESPONSE REGULATORY DOMAIN-CONTAINING PROTEIN"/>
    <property type="match status" value="1"/>
</dbReference>
<dbReference type="InterPro" id="IPR050595">
    <property type="entry name" value="Bact_response_regulator"/>
</dbReference>
<reference evidence="6" key="1">
    <citation type="journal article" date="2022" name="Clin. Infect. Dis.">
        <title>Association between Clostridium innocuum and antibiotic-associated diarrhea in adults and children: A cross-sectional study and comparative genomics analysis.</title>
        <authorList>
            <person name="Cherny K.E."/>
            <person name="Muscat E.B."/>
            <person name="Balaji A."/>
            <person name="Mukherjee J."/>
            <person name="Ozer E.A."/>
            <person name="Angarone M.P."/>
            <person name="Hauser A.R."/>
            <person name="Sichel J.S."/>
            <person name="Amponsah E."/>
            <person name="Kociolek L.K."/>
        </authorList>
    </citation>
    <scope>NUCLEOTIDE SEQUENCE</scope>
    <source>
        <strain evidence="6">NU1-AC-029v</strain>
    </source>
</reference>
<dbReference type="SUPFAM" id="SSF52172">
    <property type="entry name" value="CheY-like"/>
    <property type="match status" value="1"/>
</dbReference>
<dbReference type="PANTHER" id="PTHR44591">
    <property type="entry name" value="STRESS RESPONSE REGULATOR PROTEIN 1"/>
    <property type="match status" value="1"/>
</dbReference>
<dbReference type="EMBL" id="JAKTMA010000009">
    <property type="protein sequence ID" value="MCR0232459.1"/>
    <property type="molecule type" value="Genomic_DNA"/>
</dbReference>
<feature type="domain" description="Response regulatory" evidence="5">
    <location>
        <begin position="7"/>
        <end position="99"/>
    </location>
</feature>
<name>A0AAP2ULF4_CLOIN</name>
<keyword evidence="2 4" id="KW-0597">Phosphoprotein</keyword>